<dbReference type="OrthoDB" id="8479416at2"/>
<sequence>MAEYQADGRYQPVETASFGKIVTWVGGILSVAMVAGVVFWGYKMVMRDVSGVPVVRAMAGDVRRMPEDAGGQTADFQGLAVNRVAAGEGADGAADRVSLAPEPQRLGQEGMTERELAVALRIKQDAAPTGGADLGRDDSAALASLVIEGAENTPRNAPLTEDYVDAAPEELVEAALPESDGAGTPTAVAAIGAYSVRPRMRPTDLAEVRAAAIASPPAPVQSFVASADVPMGTQLAQLGSFGSEEIAQQEWTRLSRKFDIYLDGKQRVIQRAEVGGRIYYRLRAMGFASLGDTERFCAALVASNADCIAVVTR</sequence>
<organism evidence="1 2">
    <name type="scientific">Pseudooceanicola algae</name>
    <dbReference type="NCBI Taxonomy" id="1537215"/>
    <lineage>
        <taxon>Bacteria</taxon>
        <taxon>Pseudomonadati</taxon>
        <taxon>Pseudomonadota</taxon>
        <taxon>Alphaproteobacteria</taxon>
        <taxon>Rhodobacterales</taxon>
        <taxon>Paracoccaceae</taxon>
        <taxon>Pseudooceanicola</taxon>
    </lineage>
</organism>
<dbReference type="Gene3D" id="3.30.70.1070">
    <property type="entry name" value="Sporulation related repeat"/>
    <property type="match status" value="1"/>
</dbReference>
<dbReference type="InterPro" id="IPR007730">
    <property type="entry name" value="SPOR-like_dom"/>
</dbReference>
<proteinExistence type="predicted"/>
<dbReference type="GO" id="GO:0042834">
    <property type="term" value="F:peptidoglycan binding"/>
    <property type="evidence" value="ECO:0007669"/>
    <property type="project" value="InterPro"/>
</dbReference>
<dbReference type="AlphaFoldDB" id="A0A418SDN1"/>
<dbReference type="Proteomes" id="UP000283786">
    <property type="component" value="Chromosome"/>
</dbReference>
<protein>
    <submittedName>
        <fullName evidence="1">Uncharacterized protein</fullName>
    </submittedName>
</protein>
<dbReference type="Pfam" id="PF05036">
    <property type="entry name" value="SPOR"/>
    <property type="match status" value="1"/>
</dbReference>
<dbReference type="EMBL" id="CP060436">
    <property type="protein sequence ID" value="QPM89454.1"/>
    <property type="molecule type" value="Genomic_DNA"/>
</dbReference>
<dbReference type="PROSITE" id="PS51724">
    <property type="entry name" value="SPOR"/>
    <property type="match status" value="1"/>
</dbReference>
<name>A0A418SDN1_9RHOB</name>
<gene>
    <name evidence="1" type="ORF">PSAL_006730</name>
</gene>
<dbReference type="RefSeq" id="WP_119839888.1">
    <property type="nucleotide sequence ID" value="NZ_CP060436.1"/>
</dbReference>
<evidence type="ECO:0000313" key="1">
    <source>
        <dbReference type="EMBL" id="QPM89454.1"/>
    </source>
</evidence>
<accession>A0A418SDN1</accession>
<dbReference type="InterPro" id="IPR036680">
    <property type="entry name" value="SPOR-like_sf"/>
</dbReference>
<dbReference type="KEGG" id="palw:PSAL_006730"/>
<evidence type="ECO:0000313" key="2">
    <source>
        <dbReference type="Proteomes" id="UP000283786"/>
    </source>
</evidence>
<reference evidence="1 2" key="1">
    <citation type="submission" date="2020-08" db="EMBL/GenBank/DDBJ databases">
        <title>Genome sequence of Rhodobacteraceae bacterium Lw-13e.</title>
        <authorList>
            <person name="Poehlein A."/>
            <person name="Wolter L."/>
            <person name="Daniel R."/>
            <person name="Brinkhoff T."/>
        </authorList>
    </citation>
    <scope>NUCLEOTIDE SEQUENCE [LARGE SCALE GENOMIC DNA]</scope>
    <source>
        <strain evidence="1 2">Lw-13e</strain>
    </source>
</reference>
<keyword evidence="2" id="KW-1185">Reference proteome</keyword>